<dbReference type="NCBIfam" id="TIGR00473">
    <property type="entry name" value="pssA"/>
    <property type="match status" value="1"/>
</dbReference>
<evidence type="ECO:0000256" key="6">
    <source>
        <dbReference type="ARBA" id="ARBA00022516"/>
    </source>
</evidence>
<evidence type="ECO:0000256" key="5">
    <source>
        <dbReference type="ARBA" id="ARBA00017171"/>
    </source>
</evidence>
<feature type="transmembrane region" description="Helical" evidence="17">
    <location>
        <begin position="45"/>
        <end position="61"/>
    </location>
</feature>
<evidence type="ECO:0000256" key="17">
    <source>
        <dbReference type="SAM" id="Phobius"/>
    </source>
</evidence>
<dbReference type="GO" id="GO:0003882">
    <property type="term" value="F:CDP-diacylglycerol-serine O-phosphatidyltransferase activity"/>
    <property type="evidence" value="ECO:0007669"/>
    <property type="project" value="UniProtKB-EC"/>
</dbReference>
<feature type="transmembrane region" description="Helical" evidence="17">
    <location>
        <begin position="82"/>
        <end position="100"/>
    </location>
</feature>
<evidence type="ECO:0000256" key="16">
    <source>
        <dbReference type="SAM" id="MobiDB-lite"/>
    </source>
</evidence>
<keyword evidence="8 17" id="KW-0812">Transmembrane</keyword>
<feature type="compositionally biased region" description="Basic residues" evidence="16">
    <location>
        <begin position="264"/>
        <end position="273"/>
    </location>
</feature>
<evidence type="ECO:0000256" key="8">
    <source>
        <dbReference type="ARBA" id="ARBA00022692"/>
    </source>
</evidence>
<feature type="compositionally biased region" description="Basic and acidic residues" evidence="16">
    <location>
        <begin position="293"/>
        <end position="304"/>
    </location>
</feature>
<evidence type="ECO:0000256" key="13">
    <source>
        <dbReference type="ARBA" id="ARBA00023264"/>
    </source>
</evidence>
<reference evidence="18 19" key="1">
    <citation type="submission" date="2019-12" db="EMBL/GenBank/DDBJ databases">
        <title>Nocardia sp. nov. ET3-3 isolated from soil.</title>
        <authorList>
            <person name="Kanchanasin P."/>
            <person name="Tanasupawat S."/>
            <person name="Yuki M."/>
            <person name="Kudo T."/>
        </authorList>
    </citation>
    <scope>NUCLEOTIDE SEQUENCE [LARGE SCALE GENOMIC DNA]</scope>
    <source>
        <strain evidence="18 19">ET3-3</strain>
    </source>
</reference>
<evidence type="ECO:0000256" key="9">
    <source>
        <dbReference type="ARBA" id="ARBA00022989"/>
    </source>
</evidence>
<dbReference type="Pfam" id="PF01066">
    <property type="entry name" value="CDP-OH_P_transf"/>
    <property type="match status" value="1"/>
</dbReference>
<keyword evidence="6" id="KW-0444">Lipid biosynthesis</keyword>
<gene>
    <name evidence="18" type="primary">pssA</name>
    <name evidence="18" type="ORF">GPX89_23830</name>
</gene>
<evidence type="ECO:0000256" key="15">
    <source>
        <dbReference type="RuleBase" id="RU003750"/>
    </source>
</evidence>
<feature type="transmembrane region" description="Helical" evidence="17">
    <location>
        <begin position="141"/>
        <end position="160"/>
    </location>
</feature>
<proteinExistence type="inferred from homology"/>
<keyword evidence="19" id="KW-1185">Reference proteome</keyword>
<dbReference type="InterPro" id="IPR004533">
    <property type="entry name" value="CDP-diaglyc--ser_O-PTrfase"/>
</dbReference>
<dbReference type="GO" id="GO:0012505">
    <property type="term" value="C:endomembrane system"/>
    <property type="evidence" value="ECO:0007669"/>
    <property type="project" value="UniProtKB-SubCell"/>
</dbReference>
<keyword evidence="10" id="KW-0443">Lipid metabolism</keyword>
<comment type="similarity">
    <text evidence="3 15">Belongs to the CDP-alcohol phosphatidyltransferase class-I family.</text>
</comment>
<dbReference type="InterPro" id="IPR000462">
    <property type="entry name" value="CDP-OH_P_trans"/>
</dbReference>
<dbReference type="GO" id="GO:0008654">
    <property type="term" value="P:phospholipid biosynthetic process"/>
    <property type="evidence" value="ECO:0007669"/>
    <property type="project" value="UniProtKB-KW"/>
</dbReference>
<feature type="region of interest" description="Disordered" evidence="16">
    <location>
        <begin position="258"/>
        <end position="304"/>
    </location>
</feature>
<keyword evidence="12" id="KW-0594">Phospholipid biosynthesis</keyword>
<evidence type="ECO:0000313" key="18">
    <source>
        <dbReference type="EMBL" id="MVU80264.1"/>
    </source>
</evidence>
<comment type="subcellular location">
    <subcellularLocation>
        <location evidence="2">Endomembrane system</location>
        <topology evidence="2">Multi-pass membrane protein</topology>
    </subcellularLocation>
</comment>
<keyword evidence="7 15" id="KW-0808">Transferase</keyword>
<protein>
    <recommendedName>
        <fullName evidence="5">CDP-diacylglycerol--serine O-phosphatidyltransferase</fullName>
        <ecNumber evidence="4">2.7.8.8</ecNumber>
    </recommendedName>
    <alternativeName>
        <fullName evidence="14">Phosphatidylserine synthase</fullName>
    </alternativeName>
</protein>
<dbReference type="EMBL" id="WRPP01000004">
    <property type="protein sequence ID" value="MVU80264.1"/>
    <property type="molecule type" value="Genomic_DNA"/>
</dbReference>
<dbReference type="GO" id="GO:0016020">
    <property type="term" value="C:membrane"/>
    <property type="evidence" value="ECO:0007669"/>
    <property type="project" value="InterPro"/>
</dbReference>
<evidence type="ECO:0000256" key="7">
    <source>
        <dbReference type="ARBA" id="ARBA00022679"/>
    </source>
</evidence>
<evidence type="ECO:0000256" key="11">
    <source>
        <dbReference type="ARBA" id="ARBA00023136"/>
    </source>
</evidence>
<feature type="transmembrane region" description="Helical" evidence="17">
    <location>
        <begin position="106"/>
        <end position="129"/>
    </location>
</feature>
<evidence type="ECO:0000256" key="1">
    <source>
        <dbReference type="ARBA" id="ARBA00000287"/>
    </source>
</evidence>
<dbReference type="PANTHER" id="PTHR14269:SF61">
    <property type="entry name" value="CDP-DIACYLGLYCEROL--SERINE O-PHOSPHATIDYLTRANSFERASE"/>
    <property type="match status" value="1"/>
</dbReference>
<feature type="transmembrane region" description="Helical" evidence="17">
    <location>
        <begin position="172"/>
        <end position="195"/>
    </location>
</feature>
<dbReference type="InterPro" id="IPR043130">
    <property type="entry name" value="CDP-OH_PTrfase_TM_dom"/>
</dbReference>
<feature type="transmembrane region" description="Helical" evidence="17">
    <location>
        <begin position="207"/>
        <end position="235"/>
    </location>
</feature>
<dbReference type="AlphaFoldDB" id="A0A7K1V105"/>
<dbReference type="RefSeq" id="WP_157389763.1">
    <property type="nucleotide sequence ID" value="NZ_WRPP01000004.1"/>
</dbReference>
<dbReference type="PANTHER" id="PTHR14269">
    <property type="entry name" value="CDP-DIACYLGLYCEROL--GLYCEROL-3-PHOSPHATE 3-PHOSPHATIDYLTRANSFERASE-RELATED"/>
    <property type="match status" value="1"/>
</dbReference>
<dbReference type="Gene3D" id="1.20.120.1760">
    <property type="match status" value="1"/>
</dbReference>
<evidence type="ECO:0000256" key="3">
    <source>
        <dbReference type="ARBA" id="ARBA00010441"/>
    </source>
</evidence>
<evidence type="ECO:0000313" key="19">
    <source>
        <dbReference type="Proteomes" id="UP000466794"/>
    </source>
</evidence>
<keyword evidence="11 17" id="KW-0472">Membrane</keyword>
<organism evidence="18 19">
    <name type="scientific">Nocardia terrae</name>
    <dbReference type="NCBI Taxonomy" id="2675851"/>
    <lineage>
        <taxon>Bacteria</taxon>
        <taxon>Bacillati</taxon>
        <taxon>Actinomycetota</taxon>
        <taxon>Actinomycetes</taxon>
        <taxon>Mycobacteriales</taxon>
        <taxon>Nocardiaceae</taxon>
        <taxon>Nocardia</taxon>
    </lineage>
</organism>
<dbReference type="EC" id="2.7.8.8" evidence="4"/>
<feature type="transmembrane region" description="Helical" evidence="17">
    <location>
        <begin position="20"/>
        <end position="39"/>
    </location>
</feature>
<evidence type="ECO:0000256" key="4">
    <source>
        <dbReference type="ARBA" id="ARBA00013174"/>
    </source>
</evidence>
<accession>A0A7K1V105</accession>
<comment type="catalytic activity">
    <reaction evidence="1">
        <text>a CDP-1,2-diacyl-sn-glycerol + L-serine = a 1,2-diacyl-sn-glycero-3-phospho-L-serine + CMP + H(+)</text>
        <dbReference type="Rhea" id="RHEA:16913"/>
        <dbReference type="ChEBI" id="CHEBI:15378"/>
        <dbReference type="ChEBI" id="CHEBI:33384"/>
        <dbReference type="ChEBI" id="CHEBI:57262"/>
        <dbReference type="ChEBI" id="CHEBI:58332"/>
        <dbReference type="ChEBI" id="CHEBI:60377"/>
        <dbReference type="EC" id="2.7.8.8"/>
    </reaction>
</comment>
<dbReference type="Proteomes" id="UP000466794">
    <property type="component" value="Unassembled WGS sequence"/>
</dbReference>
<sequence length="304" mass="33598">MEQLAPAPTQQRRRNRTVRLLPSMITILGLCSGLSSIKFAMENQLGIALALVGAAAVFDMLDGRIARMLDATTKMGAELDSLSDAIAFGVAPALVLYVTFLHQDSIGWILALMFAVCMVLRLARFNTLMDDDNRPDWQREYFTGVPAPAGALIVLLPIALSEQFHDGWWVSFPAVAVWTVLTGLLCVSTLPTLAMKSVSVAPRTAPILLVLVGLAAALLVTYPLILMMALVALYLGHIPFAVHSARWVAARPETWNHKPAERRAQRRSQRRQRPLAGRVPRVSTARLRLRRPGPRERVPERNSR</sequence>
<evidence type="ECO:0000256" key="2">
    <source>
        <dbReference type="ARBA" id="ARBA00004127"/>
    </source>
</evidence>
<evidence type="ECO:0000256" key="14">
    <source>
        <dbReference type="ARBA" id="ARBA00032361"/>
    </source>
</evidence>
<dbReference type="InterPro" id="IPR048254">
    <property type="entry name" value="CDP_ALCOHOL_P_TRANSF_CS"/>
</dbReference>
<name>A0A7K1V105_9NOCA</name>
<dbReference type="InterPro" id="IPR050324">
    <property type="entry name" value="CDP-alcohol_PTase-I"/>
</dbReference>
<keyword evidence="9 17" id="KW-1133">Transmembrane helix</keyword>
<comment type="caution">
    <text evidence="18">The sequence shown here is derived from an EMBL/GenBank/DDBJ whole genome shotgun (WGS) entry which is preliminary data.</text>
</comment>
<evidence type="ECO:0000256" key="10">
    <source>
        <dbReference type="ARBA" id="ARBA00023098"/>
    </source>
</evidence>
<evidence type="ECO:0000256" key="12">
    <source>
        <dbReference type="ARBA" id="ARBA00023209"/>
    </source>
</evidence>
<keyword evidence="13" id="KW-1208">Phospholipid metabolism</keyword>
<dbReference type="PROSITE" id="PS00379">
    <property type="entry name" value="CDP_ALCOHOL_P_TRANSF"/>
    <property type="match status" value="1"/>
</dbReference>